<evidence type="ECO:0000313" key="2">
    <source>
        <dbReference type="EMBL" id="EKF28761.1"/>
    </source>
</evidence>
<dbReference type="OrthoDB" id="252856at2759"/>
<dbReference type="CDD" id="cd15482">
    <property type="entry name" value="Sialidase_non-viral"/>
    <property type="match status" value="1"/>
</dbReference>
<sequence length="181" mass="20376">MRPTTIVLEDSVYVLLGNYSHTRPKVESTNERGLLLVRGNLTDEGGKKKIRWNENHVVKPQANRYSHPLTELVGGGGTGAVMLDGTLVFPMQAKKEDGTSVLLSMSFTPSKKNWELLSKTPDEGCRDPTLVKWEEDEYDEELFMMAHCAGGYYDIYRSTSDGVNWNGHLETITRVWGNSHK</sequence>
<gene>
    <name evidence="2" type="ORF">MOQ_007479</name>
</gene>
<organism evidence="2 3">
    <name type="scientific">Trypanosoma cruzi marinkellei</name>
    <dbReference type="NCBI Taxonomy" id="85056"/>
    <lineage>
        <taxon>Eukaryota</taxon>
        <taxon>Discoba</taxon>
        <taxon>Euglenozoa</taxon>
        <taxon>Kinetoplastea</taxon>
        <taxon>Metakinetoplastina</taxon>
        <taxon>Trypanosomatida</taxon>
        <taxon>Trypanosomatidae</taxon>
        <taxon>Trypanosoma</taxon>
        <taxon>Schizotrypanum</taxon>
    </lineage>
</organism>
<accession>K2N2G3</accession>
<proteinExistence type="predicted"/>
<dbReference type="Proteomes" id="UP000007350">
    <property type="component" value="Unassembled WGS sequence"/>
</dbReference>
<evidence type="ECO:0000259" key="1">
    <source>
        <dbReference type="Pfam" id="PF13859"/>
    </source>
</evidence>
<feature type="domain" description="Sialidase" evidence="1">
    <location>
        <begin position="2"/>
        <end position="180"/>
    </location>
</feature>
<dbReference type="EMBL" id="AHKC01015012">
    <property type="protein sequence ID" value="EKF28761.1"/>
    <property type="molecule type" value="Genomic_DNA"/>
</dbReference>
<dbReference type="SUPFAM" id="SSF50939">
    <property type="entry name" value="Sialidases"/>
    <property type="match status" value="1"/>
</dbReference>
<feature type="non-terminal residue" evidence="2">
    <location>
        <position position="181"/>
    </location>
</feature>
<dbReference type="InterPro" id="IPR011040">
    <property type="entry name" value="Sialidase"/>
</dbReference>
<reference evidence="2 3" key="1">
    <citation type="journal article" date="2012" name="BMC Genomics">
        <title>Comparative genomic analysis of human infective Trypanosoma cruzi lineages with the bat-restricted subspecies T. cruzi marinkellei.</title>
        <authorList>
            <person name="Franzen O."/>
            <person name="Talavera-Lopez C."/>
            <person name="Ochaya S."/>
            <person name="Butler C.E."/>
            <person name="Messenger L.A."/>
            <person name="Lewis M.D."/>
            <person name="Llewellyn M.S."/>
            <person name="Marinkelle C.J."/>
            <person name="Tyler K.M."/>
            <person name="Miles M.A."/>
            <person name="Andersson B."/>
        </authorList>
    </citation>
    <scope>NUCLEOTIDE SEQUENCE [LARGE SCALE GENOMIC DNA]</scope>
    <source>
        <strain evidence="2 3">B7</strain>
    </source>
</reference>
<dbReference type="Gene3D" id="2.120.10.10">
    <property type="match status" value="1"/>
</dbReference>
<keyword evidence="3" id="KW-1185">Reference proteome</keyword>
<name>K2N2G3_TRYCR</name>
<comment type="caution">
    <text evidence="2">The sequence shown here is derived from an EMBL/GenBank/DDBJ whole genome shotgun (WGS) entry which is preliminary data.</text>
</comment>
<protein>
    <submittedName>
        <fullName evidence="2">Trans-sialidase, putative</fullName>
    </submittedName>
</protein>
<evidence type="ECO:0000313" key="3">
    <source>
        <dbReference type="Proteomes" id="UP000007350"/>
    </source>
</evidence>
<dbReference type="Pfam" id="PF13859">
    <property type="entry name" value="BNR_3"/>
    <property type="match status" value="1"/>
</dbReference>
<dbReference type="AlphaFoldDB" id="K2N2G3"/>
<dbReference type="InterPro" id="IPR036278">
    <property type="entry name" value="Sialidase_sf"/>
</dbReference>